<feature type="binding site" evidence="14">
    <location>
        <position position="216"/>
    </location>
    <ligand>
        <name>ATP</name>
        <dbReference type="ChEBI" id="CHEBI:30616"/>
    </ligand>
</feature>
<evidence type="ECO:0000256" key="7">
    <source>
        <dbReference type="ARBA" id="ARBA00022741"/>
    </source>
</evidence>
<keyword evidence="6 16" id="KW-0812">Transmembrane</keyword>
<reference evidence="18 19" key="1">
    <citation type="submission" date="2024-02" db="EMBL/GenBank/DDBJ databases">
        <authorList>
            <person name="Vignale AGUSTIN F."/>
            <person name="Sosa J E."/>
            <person name="Modenutti C."/>
        </authorList>
    </citation>
    <scope>NUCLEOTIDE SEQUENCE [LARGE SCALE GENOMIC DNA]</scope>
</reference>
<dbReference type="Gene3D" id="1.10.510.10">
    <property type="entry name" value="Transferase(Phosphotransferase) domain 1"/>
    <property type="match status" value="1"/>
</dbReference>
<evidence type="ECO:0000259" key="17">
    <source>
        <dbReference type="PROSITE" id="PS50011"/>
    </source>
</evidence>
<dbReference type="PROSITE" id="PS50011">
    <property type="entry name" value="PROTEIN_KINASE_DOM"/>
    <property type="match status" value="1"/>
</dbReference>
<dbReference type="PROSITE" id="PS00107">
    <property type="entry name" value="PROTEIN_KINASE_ATP"/>
    <property type="match status" value="1"/>
</dbReference>
<protein>
    <recommendedName>
        <fullName evidence="2">non-specific serine/threonine protein kinase</fullName>
        <ecNumber evidence="2">2.7.11.1</ecNumber>
    </recommendedName>
</protein>
<evidence type="ECO:0000256" key="15">
    <source>
        <dbReference type="SAM" id="MobiDB-lite"/>
    </source>
</evidence>
<keyword evidence="3" id="KW-0723">Serine/threonine-protein kinase</keyword>
<feature type="domain" description="Protein kinase" evidence="17">
    <location>
        <begin position="188"/>
        <end position="467"/>
    </location>
</feature>
<dbReference type="PANTHER" id="PTHR47984:SF30">
    <property type="entry name" value="PROTEIN KINASE DOMAIN-CONTAINING PROTEIN"/>
    <property type="match status" value="1"/>
</dbReference>
<dbReference type="EMBL" id="CAUOFW020003358">
    <property type="protein sequence ID" value="CAK9159463.1"/>
    <property type="molecule type" value="Genomic_DNA"/>
</dbReference>
<evidence type="ECO:0000256" key="1">
    <source>
        <dbReference type="ARBA" id="ARBA00004167"/>
    </source>
</evidence>
<dbReference type="InterPro" id="IPR000719">
    <property type="entry name" value="Prot_kinase_dom"/>
</dbReference>
<organism evidence="18 19">
    <name type="scientific">Ilex paraguariensis</name>
    <name type="common">yerba mate</name>
    <dbReference type="NCBI Taxonomy" id="185542"/>
    <lineage>
        <taxon>Eukaryota</taxon>
        <taxon>Viridiplantae</taxon>
        <taxon>Streptophyta</taxon>
        <taxon>Embryophyta</taxon>
        <taxon>Tracheophyta</taxon>
        <taxon>Spermatophyta</taxon>
        <taxon>Magnoliopsida</taxon>
        <taxon>eudicotyledons</taxon>
        <taxon>Gunneridae</taxon>
        <taxon>Pentapetalae</taxon>
        <taxon>asterids</taxon>
        <taxon>campanulids</taxon>
        <taxon>Aquifoliales</taxon>
        <taxon>Aquifoliaceae</taxon>
        <taxon>Ilex</taxon>
    </lineage>
</organism>
<gene>
    <name evidence="18" type="ORF">ILEXP_LOCUS28159</name>
</gene>
<proteinExistence type="predicted"/>
<keyword evidence="8" id="KW-0418">Kinase</keyword>
<dbReference type="Proteomes" id="UP001642360">
    <property type="component" value="Unassembled WGS sequence"/>
</dbReference>
<dbReference type="GO" id="GO:0016020">
    <property type="term" value="C:membrane"/>
    <property type="evidence" value="ECO:0007669"/>
    <property type="project" value="UniProtKB-SubCell"/>
</dbReference>
<dbReference type="EC" id="2.7.11.1" evidence="2"/>
<comment type="subcellular location">
    <subcellularLocation>
        <location evidence="1">Membrane</location>
        <topology evidence="1">Single-pass membrane protein</topology>
    </subcellularLocation>
</comment>
<accession>A0ABC8SX46</accession>
<feature type="region of interest" description="Disordered" evidence="15">
    <location>
        <begin position="452"/>
        <end position="511"/>
    </location>
</feature>
<evidence type="ECO:0000256" key="13">
    <source>
        <dbReference type="ARBA" id="ARBA00048679"/>
    </source>
</evidence>
<dbReference type="AlphaFoldDB" id="A0ABC8SX46"/>
<evidence type="ECO:0000256" key="11">
    <source>
        <dbReference type="ARBA" id="ARBA00023136"/>
    </source>
</evidence>
<evidence type="ECO:0000256" key="4">
    <source>
        <dbReference type="ARBA" id="ARBA00022553"/>
    </source>
</evidence>
<comment type="catalytic activity">
    <reaction evidence="13">
        <text>L-seryl-[protein] + ATP = O-phospho-L-seryl-[protein] + ADP + H(+)</text>
        <dbReference type="Rhea" id="RHEA:17989"/>
        <dbReference type="Rhea" id="RHEA-COMP:9863"/>
        <dbReference type="Rhea" id="RHEA-COMP:11604"/>
        <dbReference type="ChEBI" id="CHEBI:15378"/>
        <dbReference type="ChEBI" id="CHEBI:29999"/>
        <dbReference type="ChEBI" id="CHEBI:30616"/>
        <dbReference type="ChEBI" id="CHEBI:83421"/>
        <dbReference type="ChEBI" id="CHEBI:456216"/>
        <dbReference type="EC" id="2.7.11.1"/>
    </reaction>
</comment>
<evidence type="ECO:0000256" key="12">
    <source>
        <dbReference type="ARBA" id="ARBA00047899"/>
    </source>
</evidence>
<dbReference type="CDD" id="cd14066">
    <property type="entry name" value="STKc_IRAK"/>
    <property type="match status" value="1"/>
</dbReference>
<evidence type="ECO:0000256" key="2">
    <source>
        <dbReference type="ARBA" id="ARBA00012513"/>
    </source>
</evidence>
<evidence type="ECO:0000256" key="6">
    <source>
        <dbReference type="ARBA" id="ARBA00022692"/>
    </source>
</evidence>
<dbReference type="Pfam" id="PF00069">
    <property type="entry name" value="Pkinase"/>
    <property type="match status" value="1"/>
</dbReference>
<name>A0ABC8SX46_9AQUA</name>
<keyword evidence="10 16" id="KW-1133">Transmembrane helix</keyword>
<evidence type="ECO:0000256" key="3">
    <source>
        <dbReference type="ARBA" id="ARBA00022527"/>
    </source>
</evidence>
<dbReference type="FunFam" id="1.10.510.10:FF:000035">
    <property type="entry name" value="Putative receptor-like serine/threonine-protein kinase"/>
    <property type="match status" value="1"/>
</dbReference>
<dbReference type="GO" id="GO:0004674">
    <property type="term" value="F:protein serine/threonine kinase activity"/>
    <property type="evidence" value="ECO:0007669"/>
    <property type="project" value="UniProtKB-KW"/>
</dbReference>
<dbReference type="GO" id="GO:0005524">
    <property type="term" value="F:ATP binding"/>
    <property type="evidence" value="ECO:0007669"/>
    <property type="project" value="UniProtKB-UniRule"/>
</dbReference>
<keyword evidence="9 14" id="KW-0067">ATP-binding</keyword>
<dbReference type="PANTHER" id="PTHR47984">
    <property type="entry name" value="OS01G0323000 PROTEIN"/>
    <property type="match status" value="1"/>
</dbReference>
<dbReference type="SUPFAM" id="SSF56112">
    <property type="entry name" value="Protein kinase-like (PK-like)"/>
    <property type="match status" value="1"/>
</dbReference>
<evidence type="ECO:0000256" key="8">
    <source>
        <dbReference type="ARBA" id="ARBA00022777"/>
    </source>
</evidence>
<feature type="compositionally biased region" description="Basic and acidic residues" evidence="15">
    <location>
        <begin position="457"/>
        <end position="495"/>
    </location>
</feature>
<keyword evidence="5" id="KW-0808">Transferase</keyword>
<feature type="transmembrane region" description="Helical" evidence="16">
    <location>
        <begin position="20"/>
        <end position="47"/>
    </location>
</feature>
<evidence type="ECO:0000256" key="9">
    <source>
        <dbReference type="ARBA" id="ARBA00022840"/>
    </source>
</evidence>
<dbReference type="InterPro" id="IPR008271">
    <property type="entry name" value="Ser/Thr_kinase_AS"/>
</dbReference>
<dbReference type="FunFam" id="3.30.200.20:FF:000173">
    <property type="entry name" value="Probable serine/threonine-protein kinase At1g01540"/>
    <property type="match status" value="1"/>
</dbReference>
<keyword evidence="19" id="KW-1185">Reference proteome</keyword>
<dbReference type="InterPro" id="IPR017441">
    <property type="entry name" value="Protein_kinase_ATP_BS"/>
</dbReference>
<comment type="caution">
    <text evidence="18">The sequence shown here is derived from an EMBL/GenBank/DDBJ whole genome shotgun (WGS) entry which is preliminary data.</text>
</comment>
<dbReference type="Gene3D" id="3.30.200.20">
    <property type="entry name" value="Phosphorylase Kinase, domain 1"/>
    <property type="match status" value="1"/>
</dbReference>
<sequence length="511" mass="57010">MSEHQSTFINDQLSRKTSIFGLHLWVVLGVCVGAAIVLILFLISLWFTSKRNNTHKPKPSHQHTIPNVSRDIQEIRIDHARTDHSNGNHARVQPNSCLELEQFTGVERQALLLKPDEENPIGYPRIHIEIGKDHRIVYPERFGGLCSHGCNGETRLGDQVGMAVPEVSHLGWGHWYTLRELEASTNGFADENVIGEGGYGIVYHGVLQDNTQIAVKNLLNNRGQAEKEFEVEVEAIGRVRHKNLVRLLGYCAEGAHRILVYEYVDNGNLEQWLHGDVGSCSPLTWDIRMNIILGTAKGLAYLHEGLEPKVVHRDIKSSNILLDKQWNSKVSDFGLAKLLGSESSYITTRVMGTFGYVAPEYASTGMLNERSDVYSFGILIMEIISGRNPVDNSRPSDEVNLVDWLKRMVANRNPEAILDPKLSEKPSTRALKRALLVALRCVDPNAQKRPKMGHVVHMLEAEESPFRDDRRAGREPGRAHQDSPKGGSKEKHQTESGDNSGCESGVHADGS</sequence>
<keyword evidence="11 16" id="KW-0472">Membrane</keyword>
<evidence type="ECO:0000256" key="14">
    <source>
        <dbReference type="PROSITE-ProRule" id="PRU10141"/>
    </source>
</evidence>
<comment type="catalytic activity">
    <reaction evidence="12">
        <text>L-threonyl-[protein] + ATP = O-phospho-L-threonyl-[protein] + ADP + H(+)</text>
        <dbReference type="Rhea" id="RHEA:46608"/>
        <dbReference type="Rhea" id="RHEA-COMP:11060"/>
        <dbReference type="Rhea" id="RHEA-COMP:11605"/>
        <dbReference type="ChEBI" id="CHEBI:15378"/>
        <dbReference type="ChEBI" id="CHEBI:30013"/>
        <dbReference type="ChEBI" id="CHEBI:30616"/>
        <dbReference type="ChEBI" id="CHEBI:61977"/>
        <dbReference type="ChEBI" id="CHEBI:456216"/>
        <dbReference type="EC" id="2.7.11.1"/>
    </reaction>
</comment>
<evidence type="ECO:0000256" key="16">
    <source>
        <dbReference type="SAM" id="Phobius"/>
    </source>
</evidence>
<evidence type="ECO:0000256" key="10">
    <source>
        <dbReference type="ARBA" id="ARBA00022989"/>
    </source>
</evidence>
<evidence type="ECO:0000256" key="5">
    <source>
        <dbReference type="ARBA" id="ARBA00022679"/>
    </source>
</evidence>
<keyword evidence="4" id="KW-0597">Phosphoprotein</keyword>
<dbReference type="SMART" id="SM00220">
    <property type="entry name" value="S_TKc"/>
    <property type="match status" value="1"/>
</dbReference>
<keyword evidence="7 14" id="KW-0547">Nucleotide-binding</keyword>
<evidence type="ECO:0000313" key="19">
    <source>
        <dbReference type="Proteomes" id="UP001642360"/>
    </source>
</evidence>
<dbReference type="InterPro" id="IPR011009">
    <property type="entry name" value="Kinase-like_dom_sf"/>
</dbReference>
<dbReference type="InterPro" id="IPR052232">
    <property type="entry name" value="RLK_Ser/Thr-Kinase"/>
</dbReference>
<evidence type="ECO:0000313" key="18">
    <source>
        <dbReference type="EMBL" id="CAK9159463.1"/>
    </source>
</evidence>
<dbReference type="PROSITE" id="PS00108">
    <property type="entry name" value="PROTEIN_KINASE_ST"/>
    <property type="match status" value="1"/>
</dbReference>